<sequence length="192" mass="20555">MVGPSGRLPLPRRLPGGVRRSSAMNTPTNPEHHQPKSRSHRRRHPRFPVTVLQPATVALDRLTPQQKQRRRQANQIGHALTPHHSNRTTTAEFGLVPDPDLHLPPQMAEQIAAQAQTLTADPPPGAMLIGRTLRGAVAVVVLHAHSWSLAAHAGDQSALLVDAHGAFGTFHPDSAYTAIAATVVAAAGRGRP</sequence>
<name>A0A8J3FLB8_9ACTN</name>
<proteinExistence type="predicted"/>
<comment type="caution">
    <text evidence="2">The sequence shown here is derived from an EMBL/GenBank/DDBJ whole genome shotgun (WGS) entry which is preliminary data.</text>
</comment>
<dbReference type="EMBL" id="BMQC01000018">
    <property type="protein sequence ID" value="GGK40606.1"/>
    <property type="molecule type" value="Genomic_DNA"/>
</dbReference>
<keyword evidence="3" id="KW-1185">Reference proteome</keyword>
<feature type="region of interest" description="Disordered" evidence="1">
    <location>
        <begin position="1"/>
        <end position="47"/>
    </location>
</feature>
<feature type="compositionally biased region" description="Low complexity" evidence="1">
    <location>
        <begin position="1"/>
        <end position="22"/>
    </location>
</feature>
<dbReference type="Proteomes" id="UP000662200">
    <property type="component" value="Unassembled WGS sequence"/>
</dbReference>
<evidence type="ECO:0000256" key="1">
    <source>
        <dbReference type="SAM" id="MobiDB-lite"/>
    </source>
</evidence>
<organism evidence="2 3">
    <name type="scientific">Pilimelia terevasa</name>
    <dbReference type="NCBI Taxonomy" id="53372"/>
    <lineage>
        <taxon>Bacteria</taxon>
        <taxon>Bacillati</taxon>
        <taxon>Actinomycetota</taxon>
        <taxon>Actinomycetes</taxon>
        <taxon>Micromonosporales</taxon>
        <taxon>Micromonosporaceae</taxon>
        <taxon>Pilimelia</taxon>
    </lineage>
</organism>
<gene>
    <name evidence="2" type="ORF">GCM10010124_36750</name>
</gene>
<accession>A0A8J3FLB8</accession>
<protein>
    <submittedName>
        <fullName evidence="2">Uncharacterized protein</fullName>
    </submittedName>
</protein>
<feature type="compositionally biased region" description="Basic residues" evidence="1">
    <location>
        <begin position="35"/>
        <end position="46"/>
    </location>
</feature>
<feature type="region of interest" description="Disordered" evidence="1">
    <location>
        <begin position="62"/>
        <end position="90"/>
    </location>
</feature>
<evidence type="ECO:0000313" key="2">
    <source>
        <dbReference type="EMBL" id="GGK40606.1"/>
    </source>
</evidence>
<evidence type="ECO:0000313" key="3">
    <source>
        <dbReference type="Proteomes" id="UP000662200"/>
    </source>
</evidence>
<reference evidence="2" key="1">
    <citation type="journal article" date="2014" name="Int. J. Syst. Evol. Microbiol.">
        <title>Complete genome sequence of Corynebacterium casei LMG S-19264T (=DSM 44701T), isolated from a smear-ripened cheese.</title>
        <authorList>
            <consortium name="US DOE Joint Genome Institute (JGI-PGF)"/>
            <person name="Walter F."/>
            <person name="Albersmeier A."/>
            <person name="Kalinowski J."/>
            <person name="Ruckert C."/>
        </authorList>
    </citation>
    <scope>NUCLEOTIDE SEQUENCE</scope>
    <source>
        <strain evidence="2">JCM 3091</strain>
    </source>
</reference>
<dbReference type="AlphaFoldDB" id="A0A8J3FLB8"/>
<reference evidence="2" key="2">
    <citation type="submission" date="2020-09" db="EMBL/GenBank/DDBJ databases">
        <authorList>
            <person name="Sun Q."/>
            <person name="Ohkuma M."/>
        </authorList>
    </citation>
    <scope>NUCLEOTIDE SEQUENCE</scope>
    <source>
        <strain evidence="2">JCM 3091</strain>
    </source>
</reference>